<dbReference type="RefSeq" id="WP_035901361.1">
    <property type="nucleotide sequence ID" value="NZ_JAAC01000145.1"/>
</dbReference>
<evidence type="ECO:0000313" key="1">
    <source>
        <dbReference type="EMBL" id="KDE62033.1"/>
    </source>
</evidence>
<reference evidence="1 2" key="1">
    <citation type="submission" date="2014-01" db="EMBL/GenBank/DDBJ databases">
        <title>Comparative genomics of Fusobacterium necrophorum wild isolates.</title>
        <authorList>
            <person name="Kittichotirat W."/>
            <person name="Bumgarner R.E."/>
            <person name="Lawrence P."/>
        </authorList>
    </citation>
    <scope>NUCLEOTIDE SEQUENCE [LARGE SCALE GENOMIC DNA]</scope>
    <source>
        <strain evidence="1 2">BL</strain>
    </source>
</reference>
<sequence length="87" mass="10343">MNTKEDFNKSRAAQELWLSKKNWKEKIEHIKIPSYLKDDLEEYFKYIKEGNNIMYSAVIDNVIASINVAEQEKDLTSEEAKYIRKIL</sequence>
<accession>A0AB73BUP5</accession>
<dbReference type="EMBL" id="JAAC01000145">
    <property type="protein sequence ID" value="KDE62033.1"/>
    <property type="molecule type" value="Genomic_DNA"/>
</dbReference>
<gene>
    <name evidence="1" type="ORF">FUSO3_09285</name>
</gene>
<evidence type="ECO:0000313" key="2">
    <source>
        <dbReference type="Proteomes" id="UP000027473"/>
    </source>
</evidence>
<dbReference type="Proteomes" id="UP000027473">
    <property type="component" value="Unassembled WGS sequence"/>
</dbReference>
<organism evidence="1 2">
    <name type="scientific">Fusobacterium necrophorum BL</name>
    <dbReference type="NCBI Taxonomy" id="1441732"/>
    <lineage>
        <taxon>Bacteria</taxon>
        <taxon>Fusobacteriati</taxon>
        <taxon>Fusobacteriota</taxon>
        <taxon>Fusobacteriia</taxon>
        <taxon>Fusobacteriales</taxon>
        <taxon>Fusobacteriaceae</taxon>
        <taxon>Fusobacterium</taxon>
    </lineage>
</organism>
<comment type="caution">
    <text evidence="1">The sequence shown here is derived from an EMBL/GenBank/DDBJ whole genome shotgun (WGS) entry which is preliminary data.</text>
</comment>
<protein>
    <submittedName>
        <fullName evidence="1">Uncharacterized protein</fullName>
    </submittedName>
</protein>
<name>A0AB73BUP5_9FUSO</name>
<proteinExistence type="predicted"/>
<dbReference type="AlphaFoldDB" id="A0AB73BUP5"/>